<feature type="region of interest" description="Disordered" evidence="1">
    <location>
        <begin position="202"/>
        <end position="240"/>
    </location>
</feature>
<accession>A0A915PGG7</accession>
<dbReference type="WBParaSite" id="sdigi.contig148.g5242.t1">
    <property type="protein sequence ID" value="sdigi.contig148.g5242.t1"/>
    <property type="gene ID" value="sdigi.contig148.g5242"/>
</dbReference>
<dbReference type="GO" id="GO:0016020">
    <property type="term" value="C:membrane"/>
    <property type="evidence" value="ECO:0007669"/>
    <property type="project" value="TreeGrafter"/>
</dbReference>
<dbReference type="AlphaFoldDB" id="A0A915PGG7"/>
<evidence type="ECO:0000256" key="2">
    <source>
        <dbReference type="SAM" id="Phobius"/>
    </source>
</evidence>
<dbReference type="Proteomes" id="UP000887581">
    <property type="component" value="Unplaced"/>
</dbReference>
<evidence type="ECO:0000256" key="1">
    <source>
        <dbReference type="SAM" id="MobiDB-lite"/>
    </source>
</evidence>
<feature type="transmembrane region" description="Helical" evidence="2">
    <location>
        <begin position="39"/>
        <end position="65"/>
    </location>
</feature>
<name>A0A915PGG7_9BILA</name>
<dbReference type="PANTHER" id="PTHR21780">
    <property type="entry name" value="TRANSMEMBRANE PROTEIN 209"/>
    <property type="match status" value="1"/>
</dbReference>
<keyword evidence="2" id="KW-1133">Transmembrane helix</keyword>
<feature type="transmembrane region" description="Helical" evidence="2">
    <location>
        <begin position="77"/>
        <end position="100"/>
    </location>
</feature>
<keyword evidence="3" id="KW-1185">Reference proteome</keyword>
<dbReference type="InterPro" id="IPR019176">
    <property type="entry name" value="Cytochrome_B561-rel"/>
</dbReference>
<evidence type="ECO:0000313" key="4">
    <source>
        <dbReference type="WBParaSite" id="sdigi.contig148.g5242.t1"/>
    </source>
</evidence>
<keyword evidence="2" id="KW-0472">Membrane</keyword>
<dbReference type="Pfam" id="PF09786">
    <property type="entry name" value="CytochromB561_N"/>
    <property type="match status" value="1"/>
</dbReference>
<dbReference type="PANTHER" id="PTHR21780:SF0">
    <property type="entry name" value="TRANSMEMBRANE PROTEIN 209"/>
    <property type="match status" value="1"/>
</dbReference>
<reference evidence="4" key="1">
    <citation type="submission" date="2022-11" db="UniProtKB">
        <authorList>
            <consortium name="WormBaseParasite"/>
        </authorList>
    </citation>
    <scope>IDENTIFICATION</scope>
</reference>
<proteinExistence type="predicted"/>
<protein>
    <submittedName>
        <fullName evidence="4">DUF4220 domain-containing protein</fullName>
    </submittedName>
</protein>
<feature type="region of interest" description="Disordered" evidence="1">
    <location>
        <begin position="381"/>
        <end position="423"/>
    </location>
</feature>
<organism evidence="3 4">
    <name type="scientific">Setaria digitata</name>
    <dbReference type="NCBI Taxonomy" id="48799"/>
    <lineage>
        <taxon>Eukaryota</taxon>
        <taxon>Metazoa</taxon>
        <taxon>Ecdysozoa</taxon>
        <taxon>Nematoda</taxon>
        <taxon>Chromadorea</taxon>
        <taxon>Rhabditida</taxon>
        <taxon>Spirurina</taxon>
        <taxon>Spiruromorpha</taxon>
        <taxon>Filarioidea</taxon>
        <taxon>Setariidae</taxon>
        <taxon>Setaria</taxon>
    </lineage>
</organism>
<keyword evidence="2" id="KW-0812">Transmembrane</keyword>
<evidence type="ECO:0000313" key="3">
    <source>
        <dbReference type="Proteomes" id="UP000887581"/>
    </source>
</evidence>
<feature type="compositionally biased region" description="Low complexity" evidence="1">
    <location>
        <begin position="227"/>
        <end position="238"/>
    </location>
</feature>
<sequence length="708" mass="79512">MNSSWHYGTVFPTKNKLNLLVALEREAETARLWQSWRRVIVWSLSTLCFFFDIFVLHCAACASLISCFLRYDRVLSTAYVVEVTAFFICLMNLLVCFFEAGKYSYCVTRKLPSKLASQQVLFCGDQSISNALSSPVRSNRNFIAQWLSALHFGNWATQTPKNPFSSNYMWHTLNSSSVGSSFTSGKSGTAFSDSALFMHSTPLGGQHSSHPERRSGHSVPLSAKVGSRTSLRSRPTSSIQTNKQLERYLQKSSLNNELFHTGMTSFSTSFGSVSSLESDRFINVSQSFRLTPSGNNSYEVGTPMYDDEHGRVAGDENSVVSLVTGSRIMVTDKRISLSPIPLNLIEVGNELTTEDGKNIGNDGTDVTRNANSDGITFRVNYNATKRSPKKGQGPTPPLLRRSESYERRRPSSLSPRSHSGSQFSNVVQLNGIENNPTGKQIPITSSEILNQYRIDAEDFAVAERNLRSWICQTILRPLLSKVNEINAMFMKSHTHLHLKIGQSSVEALQSAASSKSDLLKSALPYILPYLKTHEKQAYLIKRCRELSDDVCMKNYNWQGGGCEPVERKEEGEHGYSPTERPWGPHLPTDAQLIWSWFAVYMDARMGTNPLVSDIEMPFSSIFYLKKPAKPSSLQCMKKSFYIYQSNIHPPHFELVLDGGRERFEVDRGAKNLWRTILLFIQHIRLFNEGQLGNIKIGEKGINLACVLE</sequence>
<feature type="compositionally biased region" description="Basic and acidic residues" evidence="1">
    <location>
        <begin position="400"/>
        <end position="409"/>
    </location>
</feature>